<name>F3L3G4_9GAMM</name>
<dbReference type="Proteomes" id="UP000005615">
    <property type="component" value="Unassembled WGS sequence"/>
</dbReference>
<dbReference type="OrthoDB" id="5721962at2"/>
<sequence length="403" mass="44747">MPEYFKQLPIRLQLGIATAVLTLIASLTLVFLATRSTQYITSEQAKVVSVTLAEQLSSQVNLALLNKDNLATSAILNRSIREGWIQGATVSEPSGNVIAKAGTKTDAHQTIPIEIDGRVLAQLRIDYSDQMASHLRSQQWWTLSGLAVIIAIAMGALAAQIGRLYSRALEALKQQIPQLEDTTDTANEIRAIETRLRALPLDLLAEQVDLDPLRPHVNQTVISLVSLDALEHYIATLNEESLERYTQRLYQCLRSAAQLYGGKIHVVRQLCVAMVFSDQDSRRATTAASQASLLLQMLCKKQEDAGQLKYQVRCVLGQSELRPLEEHSFYADLYVQNQFDQLQQAFEQSGVLWIEHSLCDEAPFNEGYTLGPIIDGYAAIVGIPPETLELLAEQADQAHRKLK</sequence>
<comment type="caution">
    <text evidence="1">The sequence shown here is derived from an EMBL/GenBank/DDBJ whole genome shotgun (WGS) entry which is preliminary data.</text>
</comment>
<evidence type="ECO:0000313" key="2">
    <source>
        <dbReference type="Proteomes" id="UP000005615"/>
    </source>
</evidence>
<reference evidence="1 2" key="1">
    <citation type="journal article" date="2011" name="J. Bacteriol.">
        <title>Genome sequence of strain IMCC3088, a proteorhodopsin-containing marine bacterium belonging to the OM60/NOR5 clade.</title>
        <authorList>
            <person name="Jang Y."/>
            <person name="Oh H.M."/>
            <person name="Kang I."/>
            <person name="Lee K."/>
            <person name="Yang S.J."/>
            <person name="Cho J.C."/>
        </authorList>
    </citation>
    <scope>NUCLEOTIDE SEQUENCE [LARGE SCALE GENOMIC DNA]</scope>
    <source>
        <strain evidence="1 2">IMCC3088</strain>
    </source>
</reference>
<proteinExistence type="predicted"/>
<evidence type="ECO:0000313" key="1">
    <source>
        <dbReference type="EMBL" id="EGG29076.1"/>
    </source>
</evidence>
<dbReference type="STRING" id="2518989.IMCC3088_2156"/>
<accession>F3L3G4</accession>
<dbReference type="AlphaFoldDB" id="F3L3G4"/>
<gene>
    <name evidence="1" type="ORF">IMCC3088_2156</name>
</gene>
<keyword evidence="2" id="KW-1185">Reference proteome</keyword>
<dbReference type="RefSeq" id="WP_009576333.1">
    <property type="nucleotide sequence ID" value="NZ_AEIG01000064.1"/>
</dbReference>
<organism evidence="1 2">
    <name type="scientific">Aequoribacter fuscus</name>
    <dbReference type="NCBI Taxonomy" id="2518989"/>
    <lineage>
        <taxon>Bacteria</taxon>
        <taxon>Pseudomonadati</taxon>
        <taxon>Pseudomonadota</taxon>
        <taxon>Gammaproteobacteria</taxon>
        <taxon>Cellvibrionales</taxon>
        <taxon>Halieaceae</taxon>
        <taxon>Aequoribacter</taxon>
    </lineage>
</organism>
<protein>
    <submittedName>
        <fullName evidence="1">Uncharacterized protein</fullName>
    </submittedName>
</protein>
<dbReference type="EMBL" id="AEIG01000064">
    <property type="protein sequence ID" value="EGG29076.1"/>
    <property type="molecule type" value="Genomic_DNA"/>
</dbReference>